<accession>A0A0A0JUU6</accession>
<evidence type="ECO:0000259" key="5">
    <source>
        <dbReference type="PROSITE" id="PS50977"/>
    </source>
</evidence>
<keyword evidence="1" id="KW-0805">Transcription regulation</keyword>
<evidence type="ECO:0000256" key="4">
    <source>
        <dbReference type="PROSITE-ProRule" id="PRU00335"/>
    </source>
</evidence>
<dbReference type="eggNOG" id="COG1309">
    <property type="taxonomic scope" value="Bacteria"/>
</dbReference>
<evidence type="ECO:0000256" key="2">
    <source>
        <dbReference type="ARBA" id="ARBA00023125"/>
    </source>
</evidence>
<reference evidence="6 7" key="1">
    <citation type="submission" date="2013-08" db="EMBL/GenBank/DDBJ databases">
        <title>The genome sequence of Knoellia aerolata.</title>
        <authorList>
            <person name="Zhu W."/>
            <person name="Wang G."/>
        </authorList>
    </citation>
    <scope>NUCLEOTIDE SEQUENCE [LARGE SCALE GENOMIC DNA]</scope>
    <source>
        <strain evidence="6 7">DSM 18566</strain>
    </source>
</reference>
<keyword evidence="7" id="KW-1185">Reference proteome</keyword>
<dbReference type="InterPro" id="IPR025996">
    <property type="entry name" value="MT1864/Rv1816-like_C"/>
</dbReference>
<sequence length="198" mass="21089">MALRMLETSPAEELSVRSVAREVGVSHQAPYVHFGGRQRFLAAVAGAGMRVAAERARQAIEAVPASNPLGRLQALGAAYLAFVRESPHVHDLANGPMVHKGDHPHLQAAAIEYWNLVHDTVAACQPGGTSEADVLRRAAQVWGSAYGISRLGAFSQIPGTVAATTDELVSETIDALYAGWRAAGQSKAGRPPRRPKRK</sequence>
<comment type="caution">
    <text evidence="6">The sequence shown here is derived from an EMBL/GenBank/DDBJ whole genome shotgun (WGS) entry which is preliminary data.</text>
</comment>
<name>A0A0A0JUU6_9MICO</name>
<dbReference type="STRING" id="1385519.N801_08800"/>
<dbReference type="GO" id="GO:0000976">
    <property type="term" value="F:transcription cis-regulatory region binding"/>
    <property type="evidence" value="ECO:0007669"/>
    <property type="project" value="TreeGrafter"/>
</dbReference>
<organism evidence="6 7">
    <name type="scientific">Knoellia aerolata DSM 18566</name>
    <dbReference type="NCBI Taxonomy" id="1385519"/>
    <lineage>
        <taxon>Bacteria</taxon>
        <taxon>Bacillati</taxon>
        <taxon>Actinomycetota</taxon>
        <taxon>Actinomycetes</taxon>
        <taxon>Micrococcales</taxon>
        <taxon>Intrasporangiaceae</taxon>
        <taxon>Knoellia</taxon>
    </lineage>
</organism>
<feature type="domain" description="HTH tetR-type" evidence="5">
    <location>
        <begin position="1"/>
        <end position="52"/>
    </location>
</feature>
<dbReference type="Gene3D" id="1.10.357.10">
    <property type="entry name" value="Tetracycline Repressor, domain 2"/>
    <property type="match status" value="1"/>
</dbReference>
<dbReference type="InterPro" id="IPR050109">
    <property type="entry name" value="HTH-type_TetR-like_transc_reg"/>
</dbReference>
<dbReference type="InterPro" id="IPR036271">
    <property type="entry name" value="Tet_transcr_reg_TetR-rel_C_sf"/>
</dbReference>
<evidence type="ECO:0000313" key="6">
    <source>
        <dbReference type="EMBL" id="KGN41170.1"/>
    </source>
</evidence>
<evidence type="ECO:0000256" key="1">
    <source>
        <dbReference type="ARBA" id="ARBA00023015"/>
    </source>
</evidence>
<dbReference type="PANTHER" id="PTHR30055">
    <property type="entry name" value="HTH-TYPE TRANSCRIPTIONAL REGULATOR RUTR"/>
    <property type="match status" value="1"/>
</dbReference>
<dbReference type="Proteomes" id="UP000030013">
    <property type="component" value="Unassembled WGS sequence"/>
</dbReference>
<dbReference type="AlphaFoldDB" id="A0A0A0JUU6"/>
<proteinExistence type="predicted"/>
<evidence type="ECO:0000313" key="7">
    <source>
        <dbReference type="Proteomes" id="UP000030013"/>
    </source>
</evidence>
<dbReference type="GO" id="GO:0003700">
    <property type="term" value="F:DNA-binding transcription factor activity"/>
    <property type="evidence" value="ECO:0007669"/>
    <property type="project" value="TreeGrafter"/>
</dbReference>
<dbReference type="SUPFAM" id="SSF46689">
    <property type="entry name" value="Homeodomain-like"/>
    <property type="match status" value="1"/>
</dbReference>
<dbReference type="EMBL" id="AVPL01000022">
    <property type="protein sequence ID" value="KGN41170.1"/>
    <property type="molecule type" value="Genomic_DNA"/>
</dbReference>
<keyword evidence="2 4" id="KW-0238">DNA-binding</keyword>
<dbReference type="InterPro" id="IPR001647">
    <property type="entry name" value="HTH_TetR"/>
</dbReference>
<evidence type="ECO:0000256" key="3">
    <source>
        <dbReference type="ARBA" id="ARBA00023163"/>
    </source>
</evidence>
<dbReference type="PROSITE" id="PS50977">
    <property type="entry name" value="HTH_TETR_2"/>
    <property type="match status" value="1"/>
</dbReference>
<protein>
    <recommendedName>
        <fullName evidence="5">HTH tetR-type domain-containing protein</fullName>
    </recommendedName>
</protein>
<keyword evidence="3" id="KW-0804">Transcription</keyword>
<dbReference type="Pfam" id="PF13305">
    <property type="entry name" value="TetR_C_33"/>
    <property type="match status" value="1"/>
</dbReference>
<feature type="DNA-binding region" description="H-T-H motif" evidence="4">
    <location>
        <begin position="15"/>
        <end position="34"/>
    </location>
</feature>
<dbReference type="SUPFAM" id="SSF48498">
    <property type="entry name" value="Tetracyclin repressor-like, C-terminal domain"/>
    <property type="match status" value="1"/>
</dbReference>
<dbReference type="PANTHER" id="PTHR30055:SF220">
    <property type="entry name" value="TETR-FAMILY REGULATORY PROTEIN"/>
    <property type="match status" value="1"/>
</dbReference>
<dbReference type="InterPro" id="IPR009057">
    <property type="entry name" value="Homeodomain-like_sf"/>
</dbReference>
<gene>
    <name evidence="6" type="ORF">N801_08800</name>
</gene>